<evidence type="ECO:0000256" key="1">
    <source>
        <dbReference type="PROSITE-ProRule" id="PRU00235"/>
    </source>
</evidence>
<feature type="compositionally biased region" description="Basic and acidic residues" evidence="2">
    <location>
        <begin position="214"/>
        <end position="224"/>
    </location>
</feature>
<name>A0ABD3P183_9STRA</name>
<dbReference type="InterPro" id="IPR051553">
    <property type="entry name" value="Ran_GTPase-activating"/>
</dbReference>
<feature type="region of interest" description="Disordered" evidence="2">
    <location>
        <begin position="312"/>
        <end position="395"/>
    </location>
</feature>
<sequence length="1000" mass="109299">MDFPSHVSVRDINASIVATSSDETLFVSSNGDVLVCRDFNSEDVQRSKCCNLHWSESMASDTLGYLQEQLEDCRLIEGTGSQRILITTDAKNEVTKNLWGEKHDNEFTCCGVQDCHSKGLCGGAEQERPSTTCDLNVHKGSSFDSCAHIGSIVTSTPTSLENPVNNGMSHHEGSYDDGTSEMSPATDTRATRTKETSRNSKSSASASQYSINDECTKKNDRKSEGNVPAINSSNSFGRMTLSIYTSTSIDDEEYDNLDINGVTLGDHGQFLASGRSSPTPVMSFDYSCYEPPTPEASRSYDYLEDDHVNRHERPRNGIRGSHVSMPNLNNGLDNDKLKDTINLPTGSNVPTNKQLLQPHPIPMRTHSNNPQERRSPPRPVAKPPDHSSGLPGIPTFLGHLSQIRITRVSAHPRGHHVLLVSNEGLLFSYGSNDRGQLGLGKQHLKANNPQLITPLLENGGKTINCAAGLDYSLVVVRTEAARIAHRRRQHQQQPPSTQNLNGKKAANVNERNAHHQMYGFGCNDNMKLGLLDPDKNLNKTYNNGSPRRRWRGNEADASLIDSPELASPCSLESVSGSLGDESFVSRSATMTSDVFLPRRVALHCKIIPKKGSHETITQQGKATVASLPYGIFCVAASTDHSAALVRRPSGSVELYTWGRGEEGRLGLPLPDGIDQTSTPTRRWDALCCTSLDNDDETLNSLIDESVSPGFDVNHTHSNPSALSQYFVATPTMVTPLSFMLGFEKAAHPPLPQRTNFDKRNHALPRSPRKNQRRNSPVAKNETKSLLQESEYLVKLALGPCCTHVITSTGRWLVFGSSSDGLLALGGNVDHSYQPKEVKLPLAFAFEKIASISIGEKHGIALTATGKAFTWGKSPYGALGHNNKVYIPIPQPIVLPNKTPFSRRIGEALNSRLALNLRGQKSTQSKTRNNDRSKETSSFDNSPVVYVHAGIDLSIFIRRSGSIQTCGRQSGRLGQGDVAMCVSTPTDIFGGIQLWRTDMNV</sequence>
<dbReference type="AlphaFoldDB" id="A0ABD3P183"/>
<feature type="region of interest" description="Disordered" evidence="2">
    <location>
        <begin position="157"/>
        <end position="234"/>
    </location>
</feature>
<reference evidence="3 4" key="1">
    <citation type="journal article" date="2020" name="G3 (Bethesda)">
        <title>Improved Reference Genome for Cyclotella cryptica CCMP332, a Model for Cell Wall Morphogenesis, Salinity Adaptation, and Lipid Production in Diatoms (Bacillariophyta).</title>
        <authorList>
            <person name="Roberts W.R."/>
            <person name="Downey K.M."/>
            <person name="Ruck E.C."/>
            <person name="Traller J.C."/>
            <person name="Alverson A.J."/>
        </authorList>
    </citation>
    <scope>NUCLEOTIDE SEQUENCE [LARGE SCALE GENOMIC DNA]</scope>
    <source>
        <strain evidence="3 4">CCMP332</strain>
    </source>
</reference>
<dbReference type="Proteomes" id="UP001516023">
    <property type="component" value="Unassembled WGS sequence"/>
</dbReference>
<keyword evidence="4" id="KW-1185">Reference proteome</keyword>
<feature type="region of interest" description="Disordered" evidence="2">
    <location>
        <begin position="918"/>
        <end position="938"/>
    </location>
</feature>
<feature type="repeat" description="RCC1" evidence="1">
    <location>
        <begin position="809"/>
        <end position="864"/>
    </location>
</feature>
<feature type="compositionally biased region" description="Polar residues" evidence="2">
    <location>
        <begin position="342"/>
        <end position="355"/>
    </location>
</feature>
<evidence type="ECO:0000256" key="2">
    <source>
        <dbReference type="SAM" id="MobiDB-lite"/>
    </source>
</evidence>
<feature type="compositionally biased region" description="Basic and acidic residues" evidence="2">
    <location>
        <begin position="189"/>
        <end position="198"/>
    </location>
</feature>
<feature type="repeat" description="RCC1" evidence="1">
    <location>
        <begin position="424"/>
        <end position="478"/>
    </location>
</feature>
<feature type="compositionally biased region" description="Polar residues" evidence="2">
    <location>
        <begin position="157"/>
        <end position="168"/>
    </location>
</feature>
<dbReference type="InterPro" id="IPR009091">
    <property type="entry name" value="RCC1/BLIP-II"/>
</dbReference>
<gene>
    <name evidence="3" type="ORF">HJC23_000026</name>
</gene>
<feature type="compositionally biased region" description="Low complexity" evidence="2">
    <location>
        <begin position="199"/>
        <end position="210"/>
    </location>
</feature>
<dbReference type="Pfam" id="PF00415">
    <property type="entry name" value="RCC1"/>
    <property type="match status" value="1"/>
</dbReference>
<protein>
    <submittedName>
        <fullName evidence="3">Uncharacterized protein</fullName>
    </submittedName>
</protein>
<proteinExistence type="predicted"/>
<feature type="region of interest" description="Disordered" evidence="2">
    <location>
        <begin position="749"/>
        <end position="781"/>
    </location>
</feature>
<dbReference type="SUPFAM" id="SSF50985">
    <property type="entry name" value="RCC1/BLIP-II"/>
    <property type="match status" value="1"/>
</dbReference>
<evidence type="ECO:0000313" key="4">
    <source>
        <dbReference type="Proteomes" id="UP001516023"/>
    </source>
</evidence>
<dbReference type="InterPro" id="IPR000408">
    <property type="entry name" value="Reg_chr_condens"/>
</dbReference>
<dbReference type="PANTHER" id="PTHR45982">
    <property type="entry name" value="REGULATOR OF CHROMOSOME CONDENSATION"/>
    <property type="match status" value="1"/>
</dbReference>
<accession>A0ABD3P183</accession>
<feature type="compositionally biased region" description="Basic and acidic residues" evidence="2">
    <location>
        <begin position="927"/>
        <end position="936"/>
    </location>
</feature>
<dbReference type="PROSITE" id="PS50012">
    <property type="entry name" value="RCC1_3"/>
    <property type="match status" value="2"/>
</dbReference>
<dbReference type="EMBL" id="JABMIG020000313">
    <property type="protein sequence ID" value="KAL3781541.1"/>
    <property type="molecule type" value="Genomic_DNA"/>
</dbReference>
<evidence type="ECO:0000313" key="3">
    <source>
        <dbReference type="EMBL" id="KAL3781541.1"/>
    </source>
</evidence>
<dbReference type="Pfam" id="PF13540">
    <property type="entry name" value="RCC1_2"/>
    <property type="match status" value="1"/>
</dbReference>
<comment type="caution">
    <text evidence="3">The sequence shown here is derived from an EMBL/GenBank/DDBJ whole genome shotgun (WGS) entry which is preliminary data.</text>
</comment>
<dbReference type="Gene3D" id="2.130.10.30">
    <property type="entry name" value="Regulator of chromosome condensation 1/beta-lactamase-inhibitor protein II"/>
    <property type="match status" value="2"/>
</dbReference>
<dbReference type="PANTHER" id="PTHR45982:SF1">
    <property type="entry name" value="REGULATOR OF CHROMOSOME CONDENSATION"/>
    <property type="match status" value="1"/>
</dbReference>
<organism evidence="3 4">
    <name type="scientific">Cyclotella cryptica</name>
    <dbReference type="NCBI Taxonomy" id="29204"/>
    <lineage>
        <taxon>Eukaryota</taxon>
        <taxon>Sar</taxon>
        <taxon>Stramenopiles</taxon>
        <taxon>Ochrophyta</taxon>
        <taxon>Bacillariophyta</taxon>
        <taxon>Coscinodiscophyceae</taxon>
        <taxon>Thalassiosirophycidae</taxon>
        <taxon>Stephanodiscales</taxon>
        <taxon>Stephanodiscaceae</taxon>
        <taxon>Cyclotella</taxon>
    </lineage>
</organism>